<evidence type="ECO:0000313" key="2">
    <source>
        <dbReference type="Proteomes" id="UP000032076"/>
    </source>
</evidence>
<sequence>MERRVEDFIFRGTDEEAIVYIIDERFDISHASRLVRVCA</sequence>
<evidence type="ECO:0000313" key="1">
    <source>
        <dbReference type="EMBL" id="KIO71591.1"/>
    </source>
</evidence>
<organism evidence="1 2">
    <name type="scientific">Caldibacillus thermoamylovorans</name>
    <dbReference type="NCBI Taxonomy" id="35841"/>
    <lineage>
        <taxon>Bacteria</taxon>
        <taxon>Bacillati</taxon>
        <taxon>Bacillota</taxon>
        <taxon>Bacilli</taxon>
        <taxon>Bacillales</taxon>
        <taxon>Bacillaceae</taxon>
        <taxon>Caldibacillus</taxon>
    </lineage>
</organism>
<dbReference type="Proteomes" id="UP000032076">
    <property type="component" value="Unassembled WGS sequence"/>
</dbReference>
<comment type="caution">
    <text evidence="1">The sequence shown here is derived from an EMBL/GenBank/DDBJ whole genome shotgun (WGS) entry which is preliminary data.</text>
</comment>
<protein>
    <submittedName>
        <fullName evidence="1">Uncharacterized protein</fullName>
    </submittedName>
</protein>
<name>A0ABD4A3V1_9BACI</name>
<dbReference type="AlphaFoldDB" id="A0ABD4A3V1"/>
<reference evidence="1 2" key="1">
    <citation type="submission" date="2015-01" db="EMBL/GenBank/DDBJ databases">
        <title>Draft Genome Sequences of Four Bacillus thermoamylovorans Strains, Isolated From Food Products.</title>
        <authorList>
            <person name="Krawcyk A.O."/>
            <person name="Berendsen E.M."/>
            <person name="Eijlander R.T."/>
            <person name="de Jong A."/>
            <person name="Wells-Bennik M."/>
            <person name="Kuipers O.P."/>
        </authorList>
    </citation>
    <scope>NUCLEOTIDE SEQUENCE [LARGE SCALE GENOMIC DNA]</scope>
    <source>
        <strain evidence="1 2">B4167</strain>
    </source>
</reference>
<gene>
    <name evidence="1" type="ORF">B4167_3540</name>
</gene>
<proteinExistence type="predicted"/>
<accession>A0ABD4A3V1</accession>
<dbReference type="EMBL" id="JXLU01000120">
    <property type="protein sequence ID" value="KIO71591.1"/>
    <property type="molecule type" value="Genomic_DNA"/>
</dbReference>